<dbReference type="Proteomes" id="UP000823868">
    <property type="component" value="Unassembled WGS sequence"/>
</dbReference>
<feature type="transmembrane region" description="Helical" evidence="1">
    <location>
        <begin position="39"/>
        <end position="58"/>
    </location>
</feature>
<evidence type="ECO:0000256" key="1">
    <source>
        <dbReference type="SAM" id="Phobius"/>
    </source>
</evidence>
<accession>A0A9D2BYE2</accession>
<dbReference type="EMBL" id="DXDX01000005">
    <property type="protein sequence ID" value="HIY20330.1"/>
    <property type="molecule type" value="Genomic_DNA"/>
</dbReference>
<reference evidence="2" key="1">
    <citation type="journal article" date="2021" name="PeerJ">
        <title>Extensive microbial diversity within the chicken gut microbiome revealed by metagenomics and culture.</title>
        <authorList>
            <person name="Gilroy R."/>
            <person name="Ravi A."/>
            <person name="Getino M."/>
            <person name="Pursley I."/>
            <person name="Horton D.L."/>
            <person name="Alikhan N.F."/>
            <person name="Baker D."/>
            <person name="Gharbi K."/>
            <person name="Hall N."/>
            <person name="Watson M."/>
            <person name="Adriaenssens E.M."/>
            <person name="Foster-Nyarko E."/>
            <person name="Jarju S."/>
            <person name="Secka A."/>
            <person name="Antonio M."/>
            <person name="Oren A."/>
            <person name="Chaudhuri R.R."/>
            <person name="La Ragione R."/>
            <person name="Hildebrand F."/>
            <person name="Pallen M.J."/>
        </authorList>
    </citation>
    <scope>NUCLEOTIDE SEQUENCE</scope>
    <source>
        <strain evidence="2">ChiBcec16_6824</strain>
    </source>
</reference>
<comment type="caution">
    <text evidence="2">The sequence shown here is derived from an EMBL/GenBank/DDBJ whole genome shotgun (WGS) entry which is preliminary data.</text>
</comment>
<dbReference type="AlphaFoldDB" id="A0A9D2BYE2"/>
<keyword evidence="1" id="KW-0472">Membrane</keyword>
<organism evidence="2 3">
    <name type="scientific">Candidatus Flavonifractor merdigallinarum</name>
    <dbReference type="NCBI Taxonomy" id="2838589"/>
    <lineage>
        <taxon>Bacteria</taxon>
        <taxon>Bacillati</taxon>
        <taxon>Bacillota</taxon>
        <taxon>Clostridia</taxon>
        <taxon>Eubacteriales</taxon>
        <taxon>Oscillospiraceae</taxon>
        <taxon>Flavonifractor</taxon>
    </lineage>
</organism>
<proteinExistence type="predicted"/>
<keyword evidence="1" id="KW-0812">Transmembrane</keyword>
<gene>
    <name evidence="2" type="ORF">H9841_00320</name>
</gene>
<evidence type="ECO:0000313" key="3">
    <source>
        <dbReference type="Proteomes" id="UP000823868"/>
    </source>
</evidence>
<reference evidence="2" key="2">
    <citation type="submission" date="2021-04" db="EMBL/GenBank/DDBJ databases">
        <authorList>
            <person name="Gilroy R."/>
        </authorList>
    </citation>
    <scope>NUCLEOTIDE SEQUENCE</scope>
    <source>
        <strain evidence="2">ChiBcec16_6824</strain>
    </source>
</reference>
<name>A0A9D2BYE2_9FIRM</name>
<sequence length="375" mass="41085">MDNPYNVDVVIPDDLDEVIQRGFSSGKRKAAQRARTKRLVVRSVCSLALAMGLFVGGIRVSPAFAAAVGELPVIGELVQVFGKNEPLAQGGSQTGTGQATLTMERSGTTEQMRLEFQQADASQYRAEFASYPKTVTITLPGTTGVEILSQISRATDTSQYIKSVCQLPTSTPETAVIQLELESDADVQIQEYRQPGSLVIELTPADIQLDTVYSVRTLSFDAEGAAEVLSAYPNQSLRILRDDAGTFFAEFGQYSTREEAEAASRTLPGSVLVEQRTGNNVPVSFQSMEAYESSRFLDQFYEVLLRADTVAPVLDFMDQHFTQSSQEEQAVMLQGLKGLLEDVTEEEPVDWERAAGFFRQAGEVLPESVQQHLAQ</sequence>
<keyword evidence="1" id="KW-1133">Transmembrane helix</keyword>
<evidence type="ECO:0000313" key="2">
    <source>
        <dbReference type="EMBL" id="HIY20330.1"/>
    </source>
</evidence>
<protein>
    <submittedName>
        <fullName evidence="2">DUF4179 domain-containing protein</fullName>
    </submittedName>
</protein>